<name>A0A1G5KG86_9FLAO</name>
<gene>
    <name evidence="2" type="ORF">SAMN02927903_03293</name>
</gene>
<protein>
    <submittedName>
        <fullName evidence="2">Uncharacterized protein</fullName>
    </submittedName>
</protein>
<dbReference type="AlphaFoldDB" id="A0A1G5KG86"/>
<organism evidence="2 3">
    <name type="scientific">Flavobacterium caeni</name>
    <dbReference type="NCBI Taxonomy" id="490189"/>
    <lineage>
        <taxon>Bacteria</taxon>
        <taxon>Pseudomonadati</taxon>
        <taxon>Bacteroidota</taxon>
        <taxon>Flavobacteriia</taxon>
        <taxon>Flavobacteriales</taxon>
        <taxon>Flavobacteriaceae</taxon>
        <taxon>Flavobacterium</taxon>
    </lineage>
</organism>
<feature type="signal peptide" evidence="1">
    <location>
        <begin position="1"/>
        <end position="18"/>
    </location>
</feature>
<accession>A0A1G5KG86</accession>
<dbReference type="EMBL" id="FMVF01000036">
    <property type="protein sequence ID" value="SCY99586.1"/>
    <property type="molecule type" value="Genomic_DNA"/>
</dbReference>
<dbReference type="OrthoDB" id="1372723at2"/>
<feature type="chain" id="PRO_5011437407" evidence="1">
    <location>
        <begin position="19"/>
        <end position="258"/>
    </location>
</feature>
<dbReference type="STRING" id="490189.SAMN02927903_03293"/>
<dbReference type="Proteomes" id="UP000199354">
    <property type="component" value="Unassembled WGS sequence"/>
</dbReference>
<evidence type="ECO:0000256" key="1">
    <source>
        <dbReference type="SAM" id="SignalP"/>
    </source>
</evidence>
<reference evidence="2 3" key="1">
    <citation type="submission" date="2016-10" db="EMBL/GenBank/DDBJ databases">
        <authorList>
            <person name="de Groot N.N."/>
        </authorList>
    </citation>
    <scope>NUCLEOTIDE SEQUENCE [LARGE SCALE GENOMIC DNA]</scope>
    <source>
        <strain evidence="2 3">CGMCC 1.7031</strain>
    </source>
</reference>
<sequence length="258" mass="29883">MKKILLILIFLTAFDSFAQIANFSHALKIEHTYGDESYAVEEIVFKNVKGKVYGTISNPDTNALLSSTTLLSNSDVEILNAFLELAKNYKKDCSEEFTSSYVQYYVIEVDGEKIVVRKFCDWGGYTFFDIKENIFKKYLSELENKKNELNVQFSKLLTGKWDENLQIDKLPIDSIALLKKVLKVKNKAKGYLEFKSNGKAIIHRGKKKVHYEYKIDKLSSKEYLWLFGENKKGAKEFIYSHRYQIISIGETEIKLVRS</sequence>
<evidence type="ECO:0000313" key="2">
    <source>
        <dbReference type="EMBL" id="SCY99586.1"/>
    </source>
</evidence>
<keyword evidence="1" id="KW-0732">Signal</keyword>
<evidence type="ECO:0000313" key="3">
    <source>
        <dbReference type="Proteomes" id="UP000199354"/>
    </source>
</evidence>
<keyword evidence="3" id="KW-1185">Reference proteome</keyword>
<proteinExistence type="predicted"/>
<dbReference type="RefSeq" id="WP_091147151.1">
    <property type="nucleotide sequence ID" value="NZ_FMVF01000036.1"/>
</dbReference>